<proteinExistence type="predicted"/>
<keyword evidence="2" id="KW-1185">Reference proteome</keyword>
<dbReference type="AlphaFoldDB" id="A0A6J1F231"/>
<sequence>MSCTKWDAARRAMKFLRHWKIHTHRRYRRSFPVDFRHVWRFIKRLIHPTPTPLRPYSAERQFSFNDNPIVHLKLHRRPPPSPPCDYEAEEEEEEEGIDSKAEKFIKMFYEEMRLQSQVSYLPLDWFSDADESPSDQYFVLS</sequence>
<dbReference type="GeneID" id="111441455"/>
<gene>
    <name evidence="3" type="primary">LOC111441455</name>
</gene>
<evidence type="ECO:0000313" key="3">
    <source>
        <dbReference type="RefSeq" id="XP_022934217.1"/>
    </source>
</evidence>
<reference evidence="3" key="1">
    <citation type="submission" date="2025-08" db="UniProtKB">
        <authorList>
            <consortium name="RefSeq"/>
        </authorList>
    </citation>
    <scope>IDENTIFICATION</scope>
    <source>
        <tissue evidence="3">Young leaves</tissue>
    </source>
</reference>
<dbReference type="Proteomes" id="UP000504609">
    <property type="component" value="Unplaced"/>
</dbReference>
<name>A0A6J1F231_CUCMO</name>
<dbReference type="PANTHER" id="PTHR33265">
    <property type="entry name" value="AVR9/CF-9 RAPIDLY ELICITED PROTEIN-RELATED"/>
    <property type="match status" value="1"/>
</dbReference>
<protein>
    <submittedName>
        <fullName evidence="3">Uncharacterized protein LOC111441455</fullName>
    </submittedName>
</protein>
<dbReference type="KEGG" id="cmos:111441455"/>
<organism evidence="2 3">
    <name type="scientific">Cucurbita moschata</name>
    <name type="common">Winter crookneck squash</name>
    <name type="synonym">Cucurbita pepo var. moschata</name>
    <dbReference type="NCBI Taxonomy" id="3662"/>
    <lineage>
        <taxon>Eukaryota</taxon>
        <taxon>Viridiplantae</taxon>
        <taxon>Streptophyta</taxon>
        <taxon>Embryophyta</taxon>
        <taxon>Tracheophyta</taxon>
        <taxon>Spermatophyta</taxon>
        <taxon>Magnoliopsida</taxon>
        <taxon>eudicotyledons</taxon>
        <taxon>Gunneridae</taxon>
        <taxon>Pentapetalae</taxon>
        <taxon>rosids</taxon>
        <taxon>fabids</taxon>
        <taxon>Cucurbitales</taxon>
        <taxon>Cucurbitaceae</taxon>
        <taxon>Cucurbiteae</taxon>
        <taxon>Cucurbita</taxon>
    </lineage>
</organism>
<feature type="region of interest" description="Disordered" evidence="1">
    <location>
        <begin position="74"/>
        <end position="98"/>
    </location>
</feature>
<accession>A0A6J1F231</accession>
<evidence type="ECO:0000313" key="2">
    <source>
        <dbReference type="Proteomes" id="UP000504609"/>
    </source>
</evidence>
<dbReference type="InterPro" id="IPR008480">
    <property type="entry name" value="DUF761_pln"/>
</dbReference>
<evidence type="ECO:0000256" key="1">
    <source>
        <dbReference type="SAM" id="MobiDB-lite"/>
    </source>
</evidence>
<dbReference type="PANTHER" id="PTHR33265:SF5">
    <property type="entry name" value="COTTON FIBER PROTEIN"/>
    <property type="match status" value="1"/>
</dbReference>
<feature type="compositionally biased region" description="Acidic residues" evidence="1">
    <location>
        <begin position="86"/>
        <end position="96"/>
    </location>
</feature>
<dbReference type="Pfam" id="PF05553">
    <property type="entry name" value="DUF761"/>
    <property type="match status" value="1"/>
</dbReference>
<dbReference type="RefSeq" id="XP_022934217.1">
    <property type="nucleotide sequence ID" value="XM_023078449.1"/>
</dbReference>